<dbReference type="GO" id="GO:0006883">
    <property type="term" value="P:intracellular sodium ion homeostasis"/>
    <property type="evidence" value="ECO:0007669"/>
    <property type="project" value="TreeGrafter"/>
</dbReference>
<feature type="transmembrane region" description="Helical" evidence="6">
    <location>
        <begin position="325"/>
        <end position="342"/>
    </location>
</feature>
<protein>
    <recommendedName>
        <fullName evidence="7">Cation-transporting P-type ATPase C-terminal domain-containing protein</fullName>
    </recommendedName>
</protein>
<feature type="non-terminal residue" evidence="8">
    <location>
        <position position="1"/>
    </location>
</feature>
<reference evidence="8" key="1">
    <citation type="journal article" date="2015" name="Nature">
        <title>Complex archaea that bridge the gap between prokaryotes and eukaryotes.</title>
        <authorList>
            <person name="Spang A."/>
            <person name="Saw J.H."/>
            <person name="Jorgensen S.L."/>
            <person name="Zaremba-Niedzwiedzka K."/>
            <person name="Martijn J."/>
            <person name="Lind A.E."/>
            <person name="van Eijk R."/>
            <person name="Schleper C."/>
            <person name="Guy L."/>
            <person name="Ettema T.J."/>
        </authorList>
    </citation>
    <scope>NUCLEOTIDE SEQUENCE</scope>
</reference>
<comment type="subcellular location">
    <subcellularLocation>
        <location evidence="1">Cell membrane</location>
        <topology evidence="1">Multi-pass membrane protein</topology>
    </subcellularLocation>
</comment>
<dbReference type="InterPro" id="IPR001757">
    <property type="entry name" value="P_typ_ATPase"/>
</dbReference>
<keyword evidence="5 6" id="KW-0472">Membrane</keyword>
<feature type="transmembrane region" description="Helical" evidence="6">
    <location>
        <begin position="186"/>
        <end position="206"/>
    </location>
</feature>
<dbReference type="PANTHER" id="PTHR43294:SF21">
    <property type="entry name" value="CATION TRANSPORTING ATPASE"/>
    <property type="match status" value="1"/>
</dbReference>
<evidence type="ECO:0000259" key="7">
    <source>
        <dbReference type="Pfam" id="PF00689"/>
    </source>
</evidence>
<dbReference type="GO" id="GO:1902600">
    <property type="term" value="P:proton transmembrane transport"/>
    <property type="evidence" value="ECO:0007669"/>
    <property type="project" value="TreeGrafter"/>
</dbReference>
<feature type="domain" description="Cation-transporting P-type ATPase C-terminal" evidence="7">
    <location>
        <begin position="231"/>
        <end position="381"/>
    </location>
</feature>
<dbReference type="Pfam" id="PF00689">
    <property type="entry name" value="Cation_ATPase_C"/>
    <property type="match status" value="1"/>
</dbReference>
<dbReference type="NCBIfam" id="TIGR01494">
    <property type="entry name" value="ATPase_P-type"/>
    <property type="match status" value="1"/>
</dbReference>
<dbReference type="AlphaFoldDB" id="A0A0F8YIQ3"/>
<evidence type="ECO:0000256" key="4">
    <source>
        <dbReference type="ARBA" id="ARBA00022989"/>
    </source>
</evidence>
<evidence type="ECO:0000256" key="6">
    <source>
        <dbReference type="SAM" id="Phobius"/>
    </source>
</evidence>
<keyword evidence="4 6" id="KW-1133">Transmembrane helix</keyword>
<dbReference type="InterPro" id="IPR050510">
    <property type="entry name" value="Cation_transp_ATPase_P-type"/>
</dbReference>
<dbReference type="InterPro" id="IPR023299">
    <property type="entry name" value="ATPase_P-typ_cyto_dom_N"/>
</dbReference>
<dbReference type="PRINTS" id="PR00119">
    <property type="entry name" value="CATATPASE"/>
</dbReference>
<dbReference type="Gene3D" id="3.40.1110.10">
    <property type="entry name" value="Calcium-transporting ATPase, cytoplasmic domain N"/>
    <property type="match status" value="1"/>
</dbReference>
<dbReference type="InterPro" id="IPR006068">
    <property type="entry name" value="ATPase_P-typ_cation-transptr_C"/>
</dbReference>
<gene>
    <name evidence="8" type="ORF">LCGC14_2892060</name>
</gene>
<dbReference type="PANTHER" id="PTHR43294">
    <property type="entry name" value="SODIUM/POTASSIUM-TRANSPORTING ATPASE SUBUNIT ALPHA"/>
    <property type="match status" value="1"/>
</dbReference>
<feature type="transmembrane region" description="Helical" evidence="6">
    <location>
        <begin position="265"/>
        <end position="288"/>
    </location>
</feature>
<evidence type="ECO:0000256" key="3">
    <source>
        <dbReference type="ARBA" id="ARBA00022692"/>
    </source>
</evidence>
<keyword evidence="3 6" id="KW-0812">Transmembrane</keyword>
<dbReference type="GO" id="GO:0005886">
    <property type="term" value="C:plasma membrane"/>
    <property type="evidence" value="ECO:0007669"/>
    <property type="project" value="UniProtKB-SubCell"/>
</dbReference>
<dbReference type="InterPro" id="IPR023214">
    <property type="entry name" value="HAD_sf"/>
</dbReference>
<organism evidence="8">
    <name type="scientific">marine sediment metagenome</name>
    <dbReference type="NCBI Taxonomy" id="412755"/>
    <lineage>
        <taxon>unclassified sequences</taxon>
        <taxon>metagenomes</taxon>
        <taxon>ecological metagenomes</taxon>
    </lineage>
</organism>
<dbReference type="GO" id="GO:0036376">
    <property type="term" value="P:sodium ion export across plasma membrane"/>
    <property type="evidence" value="ECO:0007669"/>
    <property type="project" value="TreeGrafter"/>
</dbReference>
<dbReference type="InterPro" id="IPR036412">
    <property type="entry name" value="HAD-like_sf"/>
</dbReference>
<dbReference type="GO" id="GO:1990573">
    <property type="term" value="P:potassium ion import across plasma membrane"/>
    <property type="evidence" value="ECO:0007669"/>
    <property type="project" value="TreeGrafter"/>
</dbReference>
<evidence type="ECO:0000256" key="1">
    <source>
        <dbReference type="ARBA" id="ARBA00004651"/>
    </source>
</evidence>
<keyword evidence="2" id="KW-1003">Cell membrane</keyword>
<dbReference type="GO" id="GO:0005391">
    <property type="term" value="F:P-type sodium:potassium-exchanging transporter activity"/>
    <property type="evidence" value="ECO:0007669"/>
    <property type="project" value="TreeGrafter"/>
</dbReference>
<dbReference type="GO" id="GO:0016887">
    <property type="term" value="F:ATP hydrolysis activity"/>
    <property type="evidence" value="ECO:0007669"/>
    <property type="project" value="InterPro"/>
</dbReference>
<dbReference type="EMBL" id="LAZR01056706">
    <property type="protein sequence ID" value="KKK73615.1"/>
    <property type="molecule type" value="Genomic_DNA"/>
</dbReference>
<dbReference type="GO" id="GO:0005524">
    <property type="term" value="F:ATP binding"/>
    <property type="evidence" value="ECO:0007669"/>
    <property type="project" value="InterPro"/>
</dbReference>
<dbReference type="SUPFAM" id="SSF56784">
    <property type="entry name" value="HAD-like"/>
    <property type="match status" value="1"/>
</dbReference>
<proteinExistence type="predicted"/>
<dbReference type="SUPFAM" id="SSF81665">
    <property type="entry name" value="Calcium ATPase, transmembrane domain M"/>
    <property type="match status" value="1"/>
</dbReference>
<dbReference type="Pfam" id="PF00702">
    <property type="entry name" value="Hydrolase"/>
    <property type="match status" value="1"/>
</dbReference>
<sequence>GFRTLAVAYKTVQKSDELERKNMENGLNFLGFVSIMDPSRPGVKEAVEECRTGGVKVVMVTGDHPATAKTIASNMGIYREGDLVITGDNLKDLPLSEFNKVTVFARVEPTDKEIIVENYQKQGLICAMTGDGINDAPALKLANAGIAMGITGTDLAKETSDMIITDDNFSSIQQGVKTGRGIFSKIRTIIFFFICINIMESVLFFMFEILEPFIEFRLFASNWQHIYIFGIMHSLPSLALVVDTHPKDIMMEPPKNEEQLLNRNLWILLLIQAFLGGLGIYLALTFTLNGVIPVNFWNENLSYIPLEILELTQVEYEIALVHMKARTMFITTIYIFEAFFIWTFRRPNKSAYKSIKEEMSVTLLFVCLFALGIHILIVLFSFTVNSA</sequence>
<comment type="caution">
    <text evidence="8">The sequence shown here is derived from an EMBL/GenBank/DDBJ whole genome shotgun (WGS) entry which is preliminary data.</text>
</comment>
<dbReference type="Gene3D" id="1.20.1110.10">
    <property type="entry name" value="Calcium-transporting ATPase, transmembrane domain"/>
    <property type="match status" value="1"/>
</dbReference>
<evidence type="ECO:0000256" key="2">
    <source>
        <dbReference type="ARBA" id="ARBA00022475"/>
    </source>
</evidence>
<name>A0A0F8YIQ3_9ZZZZ</name>
<dbReference type="InterPro" id="IPR023298">
    <property type="entry name" value="ATPase_P-typ_TM_dom_sf"/>
</dbReference>
<feature type="transmembrane region" description="Helical" evidence="6">
    <location>
        <begin position="363"/>
        <end position="384"/>
    </location>
</feature>
<dbReference type="Gene3D" id="3.40.50.1000">
    <property type="entry name" value="HAD superfamily/HAD-like"/>
    <property type="match status" value="1"/>
</dbReference>
<feature type="transmembrane region" description="Helical" evidence="6">
    <location>
        <begin position="226"/>
        <end position="244"/>
    </location>
</feature>
<evidence type="ECO:0000313" key="8">
    <source>
        <dbReference type="EMBL" id="KKK73615.1"/>
    </source>
</evidence>
<dbReference type="GO" id="GO:0030007">
    <property type="term" value="P:intracellular potassium ion homeostasis"/>
    <property type="evidence" value="ECO:0007669"/>
    <property type="project" value="TreeGrafter"/>
</dbReference>
<feature type="non-terminal residue" evidence="8">
    <location>
        <position position="387"/>
    </location>
</feature>
<evidence type="ECO:0000256" key="5">
    <source>
        <dbReference type="ARBA" id="ARBA00023136"/>
    </source>
</evidence>
<accession>A0A0F8YIQ3</accession>